<keyword evidence="6" id="KW-0175">Coiled coil</keyword>
<keyword evidence="2" id="KW-1003">Cell membrane</keyword>
<dbReference type="OrthoDB" id="5137249at2"/>
<feature type="domain" description="ABC3 transporter permease C-terminal" evidence="8">
    <location>
        <begin position="384"/>
        <end position="501"/>
    </location>
</feature>
<evidence type="ECO:0000313" key="10">
    <source>
        <dbReference type="EMBL" id="GEN97413.1"/>
    </source>
</evidence>
<dbReference type="InterPro" id="IPR038766">
    <property type="entry name" value="Membrane_comp_ABC_pdt"/>
</dbReference>
<feature type="transmembrane region" description="Helical" evidence="7">
    <location>
        <begin position="551"/>
        <end position="571"/>
    </location>
</feature>
<dbReference type="PANTHER" id="PTHR30287">
    <property type="entry name" value="MEMBRANE COMPONENT OF PREDICTED ABC SUPERFAMILY METABOLITE UPTAKE TRANSPORTER"/>
    <property type="match status" value="1"/>
</dbReference>
<dbReference type="Pfam" id="PF12704">
    <property type="entry name" value="MacB_PCD"/>
    <property type="match status" value="1"/>
</dbReference>
<feature type="transmembrane region" description="Helical" evidence="7">
    <location>
        <begin position="473"/>
        <end position="498"/>
    </location>
</feature>
<name>A0A512ACH8_STRCR</name>
<dbReference type="Pfam" id="PF02687">
    <property type="entry name" value="FtsX"/>
    <property type="match status" value="2"/>
</dbReference>
<feature type="transmembrane region" description="Helical" evidence="7">
    <location>
        <begin position="830"/>
        <end position="852"/>
    </location>
</feature>
<evidence type="ECO:0000256" key="3">
    <source>
        <dbReference type="ARBA" id="ARBA00022692"/>
    </source>
</evidence>
<dbReference type="GO" id="GO:0005886">
    <property type="term" value="C:plasma membrane"/>
    <property type="evidence" value="ECO:0007669"/>
    <property type="project" value="UniProtKB-SubCell"/>
</dbReference>
<evidence type="ECO:0000256" key="6">
    <source>
        <dbReference type="SAM" id="Coils"/>
    </source>
</evidence>
<evidence type="ECO:0000256" key="1">
    <source>
        <dbReference type="ARBA" id="ARBA00004651"/>
    </source>
</evidence>
<feature type="transmembrane region" description="Helical" evidence="7">
    <location>
        <begin position="779"/>
        <end position="797"/>
    </location>
</feature>
<feature type="coiled-coil region" evidence="6">
    <location>
        <begin position="256"/>
        <end position="350"/>
    </location>
</feature>
<evidence type="ECO:0000256" key="4">
    <source>
        <dbReference type="ARBA" id="ARBA00022989"/>
    </source>
</evidence>
<feature type="transmembrane region" description="Helical" evidence="7">
    <location>
        <begin position="379"/>
        <end position="400"/>
    </location>
</feature>
<evidence type="ECO:0000313" key="11">
    <source>
        <dbReference type="Proteomes" id="UP000321868"/>
    </source>
</evidence>
<dbReference type="Proteomes" id="UP000321868">
    <property type="component" value="Unassembled WGS sequence"/>
</dbReference>
<feature type="transmembrane region" description="Helical" evidence="7">
    <location>
        <begin position="430"/>
        <end position="453"/>
    </location>
</feature>
<dbReference type="PANTHER" id="PTHR30287:SF1">
    <property type="entry name" value="INNER MEMBRANE PROTEIN"/>
    <property type="match status" value="1"/>
</dbReference>
<comment type="subcellular location">
    <subcellularLocation>
        <location evidence="1">Cell membrane</location>
        <topology evidence="1">Multi-pass membrane protein</topology>
    </subcellularLocation>
</comment>
<dbReference type="InterPro" id="IPR025857">
    <property type="entry name" value="MacB_PCD"/>
</dbReference>
<keyword evidence="3 7" id="KW-0812">Transmembrane</keyword>
<reference evidence="10 11" key="1">
    <citation type="submission" date="2019-07" db="EMBL/GenBank/DDBJ databases">
        <title>Whole genome shotgun sequence of Streptococcus oligofermentans NBRC 106105.</title>
        <authorList>
            <person name="Hosoyama A."/>
            <person name="Uohara A."/>
            <person name="Ohji S."/>
            <person name="Ichikawa N."/>
        </authorList>
    </citation>
    <scope>NUCLEOTIDE SEQUENCE [LARGE SCALE GENOMIC DNA]</scope>
    <source>
        <strain evidence="10 11">NBRC 106105</strain>
    </source>
</reference>
<evidence type="ECO:0000259" key="8">
    <source>
        <dbReference type="Pfam" id="PF02687"/>
    </source>
</evidence>
<gene>
    <name evidence="10" type="ORF">SOL01_12870</name>
</gene>
<comment type="caution">
    <text evidence="10">The sequence shown here is derived from an EMBL/GenBank/DDBJ whole genome shotgun (WGS) entry which is preliminary data.</text>
</comment>
<proteinExistence type="predicted"/>
<dbReference type="AlphaFoldDB" id="A0A512ACH8"/>
<evidence type="ECO:0000259" key="9">
    <source>
        <dbReference type="Pfam" id="PF12704"/>
    </source>
</evidence>
<feature type="domain" description="ABC3 transporter permease C-terminal" evidence="8">
    <location>
        <begin position="781"/>
        <end position="889"/>
    </location>
</feature>
<keyword evidence="5 7" id="KW-0472">Membrane</keyword>
<feature type="transmembrane region" description="Helical" evidence="7">
    <location>
        <begin position="21"/>
        <end position="41"/>
    </location>
</feature>
<keyword evidence="4 7" id="KW-1133">Transmembrane helix</keyword>
<accession>A0A512ACH8</accession>
<dbReference type="EMBL" id="BJYQ01000079">
    <property type="protein sequence ID" value="GEN97413.1"/>
    <property type="molecule type" value="Genomic_DNA"/>
</dbReference>
<evidence type="ECO:0000256" key="7">
    <source>
        <dbReference type="SAM" id="Phobius"/>
    </source>
</evidence>
<organism evidence="10 11">
    <name type="scientific">Streptococcus cristatus</name>
    <dbReference type="NCBI Taxonomy" id="45634"/>
    <lineage>
        <taxon>Bacteria</taxon>
        <taxon>Bacillati</taxon>
        <taxon>Bacillota</taxon>
        <taxon>Bacilli</taxon>
        <taxon>Lactobacillales</taxon>
        <taxon>Streptococcaceae</taxon>
        <taxon>Streptococcus</taxon>
    </lineage>
</organism>
<dbReference type="RefSeq" id="WP_015605204.1">
    <property type="nucleotide sequence ID" value="NZ_BJYQ01000079.1"/>
</dbReference>
<feature type="transmembrane region" description="Helical" evidence="7">
    <location>
        <begin position="872"/>
        <end position="894"/>
    </location>
</feature>
<evidence type="ECO:0000256" key="5">
    <source>
        <dbReference type="ARBA" id="ARBA00023136"/>
    </source>
</evidence>
<feature type="domain" description="MacB-like periplasmic core" evidence="9">
    <location>
        <begin position="552"/>
        <end position="743"/>
    </location>
</feature>
<protein>
    <submittedName>
        <fullName evidence="10">Peptide ABC transporter permease</fullName>
    </submittedName>
</protein>
<evidence type="ECO:0000256" key="2">
    <source>
        <dbReference type="ARBA" id="ARBA00022475"/>
    </source>
</evidence>
<dbReference type="InterPro" id="IPR003838">
    <property type="entry name" value="ABC3_permease_C"/>
</dbReference>
<sequence>MKRKIYWKDILRSFTSSKGRFLSILILMMLGSLALVGLKVAPPNMRRTATDYLKEQRTMDLAVMADYGLDAADQKELETIKGADVEFGYLTDVTVGEEALRVFSDTKDISNFQVTSGRLPQNEQEIALASFWSKKYKLGQEIDLTEKAGRPSVLKNKTYKIVGFVNSAELWSDRSLGNANSGSGNLDAYAVLAPEAFSSNVYSIARLRYQDLADLGSFARIYQDKLAAHQEQLNEDLKDNGAARLKSLQANAIASIQAGAEKIKNAEADIAQGQKQLEQVQAKLEEQEKKLNQAATSGLLAEESLASSRSELEQGKTQLAQKKKDLEQATAELKNRKVELQQAREDLASLTEPAYHSYTRKSLPGSQGYLMYSNATNSIAAVANIFPVVLYLVAAMVTFTTMTRFVDEERTNAGVFKALGYHSRDIIRKFTIYGLVAGSLGTLVGIFLGHYFFSGIISRIITQGMVVGQSRLYFYPFYSLLALGLAFLSSVLPAYLVARRELTEEAAHLLLPKPPVKGATILLERFPFIWKRLSFTHKVTARNIFRYKQRMLMTIFGVAGSVALLFAGLGIRSSISGVPHRQFEQILSYDLIISEKSQADRIAKLQLEKKLKDPAISDYQSIFSQSFEEVYQGSKNKETVTLMVTDKADFSPFIRLESQENQEKLTLAKGAVISAKLAKIAGVSVGDQLELDGKKIPVAAINENYVGHFVFMSQADYESVFGQKASNNAYIVKLKNRSEKATLSQARDFMKLSAVRGVSQNTSMVEQFNTLATSLNSTMLVLVIVSILLAIVILYNLTNINVAERIRELSTIKVLGFHSKEVTLYIYRETILLSLMGIGTGLLAGFYLHRFLIQMIAPNFIAFNPQVGWEVYLLPILAVSFILTLLGFFVNYQLKRLDMLEALKSVD</sequence>